<comment type="caution">
    <text evidence="2">The sequence shown here is derived from an EMBL/GenBank/DDBJ whole genome shotgun (WGS) entry which is preliminary data.</text>
</comment>
<evidence type="ECO:0000313" key="3">
    <source>
        <dbReference type="Proteomes" id="UP000178347"/>
    </source>
</evidence>
<dbReference type="STRING" id="1798692.A3G00_00525"/>
<dbReference type="SUPFAM" id="SSF48452">
    <property type="entry name" value="TPR-like"/>
    <property type="match status" value="1"/>
</dbReference>
<organism evidence="2 3">
    <name type="scientific">Candidatus Magasanikbacteria bacterium RIFCSPLOWO2_12_FULL_43_12</name>
    <dbReference type="NCBI Taxonomy" id="1798692"/>
    <lineage>
        <taxon>Bacteria</taxon>
        <taxon>Candidatus Magasanikiibacteriota</taxon>
    </lineage>
</organism>
<gene>
    <name evidence="2" type="ORF">A3G00_00525</name>
</gene>
<sequence>MLSKKNILFFSALLLVVIIFAWLLLAKKNGGEDVGLNNSEQLFNVAIPADFDDNKKERLAEKLAEARALYEKDKNYNWTWVVLGNAYEFVRDYDRAILAYEKSLELNKNTITAVLSLADIYERQKKDYSLAEEYYKKAIAIDYTKPDIYITLAKLYEFRLNQPDKSEATYLQGLQNLENNPDLLVGLITFYQRTNSAAKAGEYARKLLALYPDDTSYKKDFGDLAK</sequence>
<dbReference type="Proteomes" id="UP000178347">
    <property type="component" value="Unassembled WGS sequence"/>
</dbReference>
<protein>
    <submittedName>
        <fullName evidence="2">Uncharacterized protein</fullName>
    </submittedName>
</protein>
<evidence type="ECO:0000313" key="2">
    <source>
        <dbReference type="EMBL" id="OGH75534.1"/>
    </source>
</evidence>
<dbReference type="InterPro" id="IPR011990">
    <property type="entry name" value="TPR-like_helical_dom_sf"/>
</dbReference>
<name>A0A1F6MV60_9BACT</name>
<dbReference type="PANTHER" id="PTHR12558">
    <property type="entry name" value="CELL DIVISION CYCLE 16,23,27"/>
    <property type="match status" value="1"/>
</dbReference>
<proteinExistence type="predicted"/>
<dbReference type="AlphaFoldDB" id="A0A1F6MV60"/>
<dbReference type="EMBL" id="MFQN01000007">
    <property type="protein sequence ID" value="OGH75534.1"/>
    <property type="molecule type" value="Genomic_DNA"/>
</dbReference>
<keyword evidence="1" id="KW-0802">TPR repeat</keyword>
<dbReference type="Pfam" id="PF13432">
    <property type="entry name" value="TPR_16"/>
    <property type="match status" value="1"/>
</dbReference>
<accession>A0A1F6MV60</accession>
<dbReference type="SMART" id="SM00028">
    <property type="entry name" value="TPR"/>
    <property type="match status" value="4"/>
</dbReference>
<evidence type="ECO:0000256" key="1">
    <source>
        <dbReference type="PROSITE-ProRule" id="PRU00339"/>
    </source>
</evidence>
<reference evidence="2 3" key="1">
    <citation type="journal article" date="2016" name="Nat. Commun.">
        <title>Thousands of microbial genomes shed light on interconnected biogeochemical processes in an aquifer system.</title>
        <authorList>
            <person name="Anantharaman K."/>
            <person name="Brown C.T."/>
            <person name="Hug L.A."/>
            <person name="Sharon I."/>
            <person name="Castelle C.J."/>
            <person name="Probst A.J."/>
            <person name="Thomas B.C."/>
            <person name="Singh A."/>
            <person name="Wilkins M.J."/>
            <person name="Karaoz U."/>
            <person name="Brodie E.L."/>
            <person name="Williams K.H."/>
            <person name="Hubbard S.S."/>
            <person name="Banfield J.F."/>
        </authorList>
    </citation>
    <scope>NUCLEOTIDE SEQUENCE [LARGE SCALE GENOMIC DNA]</scope>
</reference>
<dbReference type="InterPro" id="IPR019734">
    <property type="entry name" value="TPR_rpt"/>
</dbReference>
<dbReference type="PANTHER" id="PTHR12558:SF13">
    <property type="entry name" value="CELL DIVISION CYCLE PROTEIN 27 HOMOLOG"/>
    <property type="match status" value="1"/>
</dbReference>
<feature type="repeat" description="TPR" evidence="1">
    <location>
        <begin position="77"/>
        <end position="110"/>
    </location>
</feature>
<dbReference type="PROSITE" id="PS50005">
    <property type="entry name" value="TPR"/>
    <property type="match status" value="1"/>
</dbReference>
<dbReference type="Gene3D" id="1.25.40.10">
    <property type="entry name" value="Tetratricopeptide repeat domain"/>
    <property type="match status" value="1"/>
</dbReference>